<dbReference type="GO" id="GO:0005886">
    <property type="term" value="C:plasma membrane"/>
    <property type="evidence" value="ECO:0007669"/>
    <property type="project" value="TreeGrafter"/>
</dbReference>
<dbReference type="EMBL" id="LLEI02000025">
    <property type="protein sequence ID" value="OAJ94426.1"/>
    <property type="molecule type" value="Genomic_DNA"/>
</dbReference>
<keyword evidence="3" id="KW-0472">Membrane</keyword>
<comment type="catalytic activity">
    <reaction evidence="2">
        <text>2 GTP = 3',3'-c-di-GMP + 2 diphosphate</text>
        <dbReference type="Rhea" id="RHEA:24898"/>
        <dbReference type="ChEBI" id="CHEBI:33019"/>
        <dbReference type="ChEBI" id="CHEBI:37565"/>
        <dbReference type="ChEBI" id="CHEBI:58805"/>
        <dbReference type="EC" id="2.7.7.65"/>
    </reaction>
</comment>
<dbReference type="CDD" id="cd01949">
    <property type="entry name" value="GGDEF"/>
    <property type="match status" value="1"/>
</dbReference>
<organism evidence="5 6">
    <name type="scientific">Vibrio bivalvicida</name>
    <dbReference type="NCBI Taxonomy" id="1276888"/>
    <lineage>
        <taxon>Bacteria</taxon>
        <taxon>Pseudomonadati</taxon>
        <taxon>Pseudomonadota</taxon>
        <taxon>Gammaproteobacteria</taxon>
        <taxon>Vibrionales</taxon>
        <taxon>Vibrionaceae</taxon>
        <taxon>Vibrio</taxon>
        <taxon>Vibrio oreintalis group</taxon>
    </lineage>
</organism>
<evidence type="ECO:0000313" key="6">
    <source>
        <dbReference type="Proteomes" id="UP000078406"/>
    </source>
</evidence>
<dbReference type="SUPFAM" id="SSF55073">
    <property type="entry name" value="Nucleotide cyclase"/>
    <property type="match status" value="1"/>
</dbReference>
<dbReference type="PANTHER" id="PTHR45138:SF9">
    <property type="entry name" value="DIGUANYLATE CYCLASE DGCM-RELATED"/>
    <property type="match status" value="1"/>
</dbReference>
<feature type="transmembrane region" description="Helical" evidence="3">
    <location>
        <begin position="37"/>
        <end position="54"/>
    </location>
</feature>
<feature type="domain" description="GGDEF" evidence="4">
    <location>
        <begin position="147"/>
        <end position="260"/>
    </location>
</feature>
<dbReference type="EC" id="2.7.7.65" evidence="1"/>
<comment type="caution">
    <text evidence="5">The sequence shown here is derived from an EMBL/GenBank/DDBJ whole genome shotgun (WGS) entry which is preliminary data.</text>
</comment>
<dbReference type="NCBIfam" id="TIGR00254">
    <property type="entry name" value="GGDEF"/>
    <property type="match status" value="1"/>
</dbReference>
<evidence type="ECO:0000256" key="3">
    <source>
        <dbReference type="SAM" id="Phobius"/>
    </source>
</evidence>
<sequence>MKRRYKVILIILCLLFAISTLIAFLTHSDYIDSRNDVWFESNTFFVLIFIFVISRNTILDNGFIKYGFLLLIFNQAYDVLTEVTYLDAISDKYDLADTMIEDGTLQIAYLLIALGFTKLIKQINDEACIDELTGLYNRKKMSEIRMEFFDLIYLDLDGLKKVNDTKGHAVGDLMIIRFAQAINQIIDRHEEAFRIGGDEFVIVVKPTEGRKFVDKLKQELISENIGFSYGIEATSKNELSEALEKTDQAMYEMKNSRRKR</sequence>
<dbReference type="GO" id="GO:1902201">
    <property type="term" value="P:negative regulation of bacterial-type flagellum-dependent cell motility"/>
    <property type="evidence" value="ECO:0007669"/>
    <property type="project" value="TreeGrafter"/>
</dbReference>
<dbReference type="PROSITE" id="PS50887">
    <property type="entry name" value="GGDEF"/>
    <property type="match status" value="1"/>
</dbReference>
<accession>A0A177Y1E8</accession>
<dbReference type="GO" id="GO:0052621">
    <property type="term" value="F:diguanylate cyclase activity"/>
    <property type="evidence" value="ECO:0007669"/>
    <property type="project" value="UniProtKB-EC"/>
</dbReference>
<evidence type="ECO:0000256" key="2">
    <source>
        <dbReference type="ARBA" id="ARBA00034247"/>
    </source>
</evidence>
<reference evidence="5 6" key="1">
    <citation type="journal article" date="2016" name="Syst. Appl. Microbiol.">
        <title>Vibrio bivalvicida sp. nov., a novel larval pathogen for bivalve molluscs reared in a hatchery.</title>
        <authorList>
            <person name="Dubert J."/>
            <person name="Romalde J.L."/>
            <person name="Prado S."/>
            <person name="Barja J.L."/>
        </authorList>
    </citation>
    <scope>NUCLEOTIDE SEQUENCE [LARGE SCALE GENOMIC DNA]</scope>
    <source>
        <strain evidence="5 6">605</strain>
    </source>
</reference>
<dbReference type="PANTHER" id="PTHR45138">
    <property type="entry name" value="REGULATORY COMPONENTS OF SENSORY TRANSDUCTION SYSTEM"/>
    <property type="match status" value="1"/>
</dbReference>
<evidence type="ECO:0000256" key="1">
    <source>
        <dbReference type="ARBA" id="ARBA00012528"/>
    </source>
</evidence>
<dbReference type="InterPro" id="IPR043128">
    <property type="entry name" value="Rev_trsase/Diguanyl_cyclase"/>
</dbReference>
<dbReference type="InterPro" id="IPR000160">
    <property type="entry name" value="GGDEF_dom"/>
</dbReference>
<keyword evidence="3" id="KW-0812">Transmembrane</keyword>
<evidence type="ECO:0000313" key="5">
    <source>
        <dbReference type="EMBL" id="OAJ94426.1"/>
    </source>
</evidence>
<dbReference type="InterPro" id="IPR050469">
    <property type="entry name" value="Diguanylate_Cyclase"/>
</dbReference>
<proteinExistence type="predicted"/>
<feature type="transmembrane region" description="Helical" evidence="3">
    <location>
        <begin position="7"/>
        <end position="25"/>
    </location>
</feature>
<dbReference type="Proteomes" id="UP000078406">
    <property type="component" value="Unassembled WGS sequence"/>
</dbReference>
<dbReference type="Pfam" id="PF00990">
    <property type="entry name" value="GGDEF"/>
    <property type="match status" value="1"/>
</dbReference>
<dbReference type="Gene3D" id="3.30.70.270">
    <property type="match status" value="1"/>
</dbReference>
<dbReference type="RefSeq" id="WP_054963359.1">
    <property type="nucleotide sequence ID" value="NZ_LLEI02000025.1"/>
</dbReference>
<dbReference type="GO" id="GO:0043709">
    <property type="term" value="P:cell adhesion involved in single-species biofilm formation"/>
    <property type="evidence" value="ECO:0007669"/>
    <property type="project" value="TreeGrafter"/>
</dbReference>
<dbReference type="InterPro" id="IPR029787">
    <property type="entry name" value="Nucleotide_cyclase"/>
</dbReference>
<name>A0A177Y1E8_9VIBR</name>
<dbReference type="SMART" id="SM00267">
    <property type="entry name" value="GGDEF"/>
    <property type="match status" value="1"/>
</dbReference>
<evidence type="ECO:0000259" key="4">
    <source>
        <dbReference type="PROSITE" id="PS50887"/>
    </source>
</evidence>
<gene>
    <name evidence="5" type="ORF">APB76_09605</name>
</gene>
<keyword evidence="3" id="KW-1133">Transmembrane helix</keyword>
<protein>
    <recommendedName>
        <fullName evidence="1">diguanylate cyclase</fullName>
        <ecNumber evidence="1">2.7.7.65</ecNumber>
    </recommendedName>
</protein>
<dbReference type="AlphaFoldDB" id="A0A177Y1E8"/>